<dbReference type="HOGENOM" id="CLU_1518021_0_0_1"/>
<feature type="compositionally biased region" description="Low complexity" evidence="1">
    <location>
        <begin position="127"/>
        <end position="146"/>
    </location>
</feature>
<keyword evidence="3" id="KW-1185">Reference proteome</keyword>
<dbReference type="EMBL" id="KB469303">
    <property type="protein sequence ID" value="EPQ54660.1"/>
    <property type="molecule type" value="Genomic_DNA"/>
</dbReference>
<accession>S7RJW3</accession>
<proteinExistence type="predicted"/>
<feature type="region of interest" description="Disordered" evidence="1">
    <location>
        <begin position="124"/>
        <end position="177"/>
    </location>
</feature>
<dbReference type="AlphaFoldDB" id="S7RJW3"/>
<evidence type="ECO:0000313" key="3">
    <source>
        <dbReference type="Proteomes" id="UP000030669"/>
    </source>
</evidence>
<organism evidence="2 3">
    <name type="scientific">Gloeophyllum trabeum (strain ATCC 11539 / FP-39264 / Madison 617)</name>
    <name type="common">Brown rot fungus</name>
    <dbReference type="NCBI Taxonomy" id="670483"/>
    <lineage>
        <taxon>Eukaryota</taxon>
        <taxon>Fungi</taxon>
        <taxon>Dikarya</taxon>
        <taxon>Basidiomycota</taxon>
        <taxon>Agaricomycotina</taxon>
        <taxon>Agaricomycetes</taxon>
        <taxon>Gloeophyllales</taxon>
        <taxon>Gloeophyllaceae</taxon>
        <taxon>Gloeophyllum</taxon>
    </lineage>
</organism>
<reference evidence="2 3" key="1">
    <citation type="journal article" date="2012" name="Science">
        <title>The Paleozoic origin of enzymatic lignin decomposition reconstructed from 31 fungal genomes.</title>
        <authorList>
            <person name="Floudas D."/>
            <person name="Binder M."/>
            <person name="Riley R."/>
            <person name="Barry K."/>
            <person name="Blanchette R.A."/>
            <person name="Henrissat B."/>
            <person name="Martinez A.T."/>
            <person name="Otillar R."/>
            <person name="Spatafora J.W."/>
            <person name="Yadav J.S."/>
            <person name="Aerts A."/>
            <person name="Benoit I."/>
            <person name="Boyd A."/>
            <person name="Carlson A."/>
            <person name="Copeland A."/>
            <person name="Coutinho P.M."/>
            <person name="de Vries R.P."/>
            <person name="Ferreira P."/>
            <person name="Findley K."/>
            <person name="Foster B."/>
            <person name="Gaskell J."/>
            <person name="Glotzer D."/>
            <person name="Gorecki P."/>
            <person name="Heitman J."/>
            <person name="Hesse C."/>
            <person name="Hori C."/>
            <person name="Igarashi K."/>
            <person name="Jurgens J.A."/>
            <person name="Kallen N."/>
            <person name="Kersten P."/>
            <person name="Kohler A."/>
            <person name="Kuees U."/>
            <person name="Kumar T.K.A."/>
            <person name="Kuo A."/>
            <person name="LaButti K."/>
            <person name="Larrondo L.F."/>
            <person name="Lindquist E."/>
            <person name="Ling A."/>
            <person name="Lombard V."/>
            <person name="Lucas S."/>
            <person name="Lundell T."/>
            <person name="Martin R."/>
            <person name="McLaughlin D.J."/>
            <person name="Morgenstern I."/>
            <person name="Morin E."/>
            <person name="Murat C."/>
            <person name="Nagy L.G."/>
            <person name="Nolan M."/>
            <person name="Ohm R.A."/>
            <person name="Patyshakuliyeva A."/>
            <person name="Rokas A."/>
            <person name="Ruiz-Duenas F.J."/>
            <person name="Sabat G."/>
            <person name="Salamov A."/>
            <person name="Samejima M."/>
            <person name="Schmutz J."/>
            <person name="Slot J.C."/>
            <person name="St John F."/>
            <person name="Stenlid J."/>
            <person name="Sun H."/>
            <person name="Sun S."/>
            <person name="Syed K."/>
            <person name="Tsang A."/>
            <person name="Wiebenga A."/>
            <person name="Young D."/>
            <person name="Pisabarro A."/>
            <person name="Eastwood D.C."/>
            <person name="Martin F."/>
            <person name="Cullen D."/>
            <person name="Grigoriev I.V."/>
            <person name="Hibbett D.S."/>
        </authorList>
    </citation>
    <scope>NUCLEOTIDE SEQUENCE [LARGE SCALE GENOMIC DNA]</scope>
    <source>
        <strain evidence="2 3">ATCC 11539</strain>
    </source>
</reference>
<evidence type="ECO:0000256" key="1">
    <source>
        <dbReference type="SAM" id="MobiDB-lite"/>
    </source>
</evidence>
<dbReference type="Proteomes" id="UP000030669">
    <property type="component" value="Unassembled WGS sequence"/>
</dbReference>
<dbReference type="RefSeq" id="XP_007866929.1">
    <property type="nucleotide sequence ID" value="XM_007868738.1"/>
</dbReference>
<protein>
    <submittedName>
        <fullName evidence="2">Uncharacterized protein</fullName>
    </submittedName>
</protein>
<evidence type="ECO:0000313" key="2">
    <source>
        <dbReference type="EMBL" id="EPQ54660.1"/>
    </source>
</evidence>
<dbReference type="KEGG" id="gtr:GLOTRDRAFT_111366"/>
<dbReference type="GeneID" id="19299384"/>
<feature type="compositionally biased region" description="Basic and acidic residues" evidence="1">
    <location>
        <begin position="168"/>
        <end position="177"/>
    </location>
</feature>
<gene>
    <name evidence="2" type="ORF">GLOTRDRAFT_111366</name>
</gene>
<sequence length="177" mass="18724">MELEDALGVALGVEFTCMAEPASPHSCCCCLDPSPGASLFASSSLPSLPLSSLSSSAALSSREATNALYHPATFSFPSSAPSRAFPFPFESPSSNNQSAPPMMFPDSSCLTRALTNFGARLRAPKVGSLRQASSRSSSRSRGRATGAGDGEREDEETACPVSRKKRSRCEGEYEERM</sequence>
<name>S7RJW3_GLOTA</name>